<protein>
    <recommendedName>
        <fullName evidence="2">CARDB domain-containing protein</fullName>
    </recommendedName>
</protein>
<organism evidence="1">
    <name type="scientific">marine sediment metagenome</name>
    <dbReference type="NCBI Taxonomy" id="412755"/>
    <lineage>
        <taxon>unclassified sequences</taxon>
        <taxon>metagenomes</taxon>
        <taxon>ecological metagenomes</taxon>
    </lineage>
</organism>
<name>X0WAX8_9ZZZZ</name>
<evidence type="ECO:0000313" key="1">
    <source>
        <dbReference type="EMBL" id="GAG21738.1"/>
    </source>
</evidence>
<evidence type="ECO:0008006" key="2">
    <source>
        <dbReference type="Google" id="ProtNLM"/>
    </source>
</evidence>
<comment type="caution">
    <text evidence="1">The sequence shown here is derived from an EMBL/GenBank/DDBJ whole genome shotgun (WGS) entry which is preliminary data.</text>
</comment>
<gene>
    <name evidence="1" type="ORF">S01H1_53136</name>
</gene>
<dbReference type="EMBL" id="BARS01034394">
    <property type="protein sequence ID" value="GAG21738.1"/>
    <property type="molecule type" value="Genomic_DNA"/>
</dbReference>
<feature type="non-terminal residue" evidence="1">
    <location>
        <position position="1"/>
    </location>
</feature>
<reference evidence="1" key="1">
    <citation type="journal article" date="2014" name="Front. Microbiol.">
        <title>High frequency of phylogenetically diverse reductive dehalogenase-homologous genes in deep subseafloor sedimentary metagenomes.</title>
        <authorList>
            <person name="Kawai M."/>
            <person name="Futagami T."/>
            <person name="Toyoda A."/>
            <person name="Takaki Y."/>
            <person name="Nishi S."/>
            <person name="Hori S."/>
            <person name="Arai W."/>
            <person name="Tsubouchi T."/>
            <person name="Morono Y."/>
            <person name="Uchiyama I."/>
            <person name="Ito T."/>
            <person name="Fujiyama A."/>
            <person name="Inagaki F."/>
            <person name="Takami H."/>
        </authorList>
    </citation>
    <scope>NUCLEOTIDE SEQUENCE</scope>
    <source>
        <strain evidence="1">Expedition CK06-06</strain>
    </source>
</reference>
<proteinExistence type="predicted"/>
<sequence>TISSINPSDQKVVTFSGLTAYPGRKCELTITAGPVPDEVLMTNNSLTVKFMVEN</sequence>
<dbReference type="AlphaFoldDB" id="X0WAX8"/>
<accession>X0WAX8</accession>